<keyword evidence="1" id="KW-0812">Transmembrane</keyword>
<dbReference type="AlphaFoldDB" id="A0A6J6VN98"/>
<accession>A0A6J6VN98</accession>
<sequence length="388" mass="40909">MLLTLTPSKWTYHFGSLSAFAALAIAAESSRVATMRGRRGAIVGVPVVVALVLVGARSFRHSPDAQYFLELGTPHPSVLGNPLLWIAIVVALLAVPGTRSGVRRWSFMAMISLTLAATFALYVVAPVLAGPRWAMPRAGIADLVRGGCPITRSIDVSDEREGRPLTRDDGSPPTLGWYSLDGVSGADGADVVATVRASAEARGISVRVEWAARDRDSTLILSGTSMAVAPFTSSVYGPAPLSRLIRVGPHSSRLPDANAVRLTATTSDGSPVAVTDVMAIAPRSLASVLAGRSALVSPPELPLLRCTTPPLVRAGIAAMPDVTIGFERGHGIHEIPELGSTSGPWFLAEDAYPTTRLRAWLTDTDAFAVTVHEPGSAERSVPIDIVYR</sequence>
<organism evidence="2">
    <name type="scientific">freshwater metagenome</name>
    <dbReference type="NCBI Taxonomy" id="449393"/>
    <lineage>
        <taxon>unclassified sequences</taxon>
        <taxon>metagenomes</taxon>
        <taxon>ecological metagenomes</taxon>
    </lineage>
</organism>
<name>A0A6J6VN98_9ZZZZ</name>
<evidence type="ECO:0000313" key="2">
    <source>
        <dbReference type="EMBL" id="CAB4773912.1"/>
    </source>
</evidence>
<feature type="transmembrane region" description="Helical" evidence="1">
    <location>
        <begin position="41"/>
        <end position="59"/>
    </location>
</feature>
<protein>
    <submittedName>
        <fullName evidence="2">Unannotated protein</fullName>
    </submittedName>
</protein>
<feature type="transmembrane region" description="Helical" evidence="1">
    <location>
        <begin position="12"/>
        <end position="29"/>
    </location>
</feature>
<evidence type="ECO:0000256" key="1">
    <source>
        <dbReference type="SAM" id="Phobius"/>
    </source>
</evidence>
<keyword evidence="1" id="KW-1133">Transmembrane helix</keyword>
<proteinExistence type="predicted"/>
<gene>
    <name evidence="2" type="ORF">UFOPK2754_03249</name>
</gene>
<reference evidence="2" key="1">
    <citation type="submission" date="2020-05" db="EMBL/GenBank/DDBJ databases">
        <authorList>
            <person name="Chiriac C."/>
            <person name="Salcher M."/>
            <person name="Ghai R."/>
            <person name="Kavagutti S V."/>
        </authorList>
    </citation>
    <scope>NUCLEOTIDE SEQUENCE</scope>
</reference>
<feature type="transmembrane region" description="Helical" evidence="1">
    <location>
        <begin position="79"/>
        <end position="95"/>
    </location>
</feature>
<feature type="transmembrane region" description="Helical" evidence="1">
    <location>
        <begin position="107"/>
        <end position="129"/>
    </location>
</feature>
<keyword evidence="1" id="KW-0472">Membrane</keyword>
<dbReference type="EMBL" id="CAEZYR010000206">
    <property type="protein sequence ID" value="CAB4773912.1"/>
    <property type="molecule type" value="Genomic_DNA"/>
</dbReference>